<feature type="transmembrane region" description="Helical" evidence="1">
    <location>
        <begin position="12"/>
        <end position="35"/>
    </location>
</feature>
<feature type="transmembrane region" description="Helical" evidence="1">
    <location>
        <begin position="47"/>
        <end position="66"/>
    </location>
</feature>
<evidence type="ECO:0000256" key="1">
    <source>
        <dbReference type="SAM" id="Phobius"/>
    </source>
</evidence>
<gene>
    <name evidence="2" type="ORF">SAMN04488105_11747</name>
</gene>
<dbReference type="Proteomes" id="UP000198994">
    <property type="component" value="Unassembled WGS sequence"/>
</dbReference>
<keyword evidence="3" id="KW-1185">Reference proteome</keyword>
<keyword evidence="1" id="KW-0472">Membrane</keyword>
<keyword evidence="1" id="KW-0812">Transmembrane</keyword>
<proteinExistence type="predicted"/>
<name>A0A1G7K4V1_9RHOB</name>
<dbReference type="OrthoDB" id="7264282at2"/>
<feature type="transmembrane region" description="Helical" evidence="1">
    <location>
        <begin position="94"/>
        <end position="116"/>
    </location>
</feature>
<accession>A0A1G7K4V1</accession>
<dbReference type="EMBL" id="FNAV01000017">
    <property type="protein sequence ID" value="SDF32338.1"/>
    <property type="molecule type" value="Genomic_DNA"/>
</dbReference>
<organism evidence="2 3">
    <name type="scientific">Salipiger thiooxidans</name>
    <dbReference type="NCBI Taxonomy" id="282683"/>
    <lineage>
        <taxon>Bacteria</taxon>
        <taxon>Pseudomonadati</taxon>
        <taxon>Pseudomonadota</taxon>
        <taxon>Alphaproteobacteria</taxon>
        <taxon>Rhodobacterales</taxon>
        <taxon>Roseobacteraceae</taxon>
        <taxon>Salipiger</taxon>
    </lineage>
</organism>
<dbReference type="RefSeq" id="WP_089962911.1">
    <property type="nucleotide sequence ID" value="NZ_FNAV01000017.1"/>
</dbReference>
<protein>
    <submittedName>
        <fullName evidence="2">Uncharacterized protein</fullName>
    </submittedName>
</protein>
<keyword evidence="1" id="KW-1133">Transmembrane helix</keyword>
<evidence type="ECO:0000313" key="2">
    <source>
        <dbReference type="EMBL" id="SDF32338.1"/>
    </source>
</evidence>
<sequence>MLGHRHSSLWHMILAPTVWAVHFCVVYGWTAVQCARAGGPDAARTGVLIATAVALMAIVVLGWKAWRQWDYLDDFDYVHDQPTTEHRREFLGHAGWLLAIVSAIGVGFNALPAVFIRSCL</sequence>
<dbReference type="AlphaFoldDB" id="A0A1G7K4V1"/>
<evidence type="ECO:0000313" key="3">
    <source>
        <dbReference type="Proteomes" id="UP000198994"/>
    </source>
</evidence>
<dbReference type="STRING" id="282683.SAMN04488105_11747"/>
<reference evidence="3" key="1">
    <citation type="submission" date="2016-10" db="EMBL/GenBank/DDBJ databases">
        <authorList>
            <person name="Varghese N."/>
            <person name="Submissions S."/>
        </authorList>
    </citation>
    <scope>NUCLEOTIDE SEQUENCE [LARGE SCALE GENOMIC DNA]</scope>
    <source>
        <strain evidence="3">DSM 10146</strain>
    </source>
</reference>